<feature type="transmembrane region" description="Helical" evidence="15">
    <location>
        <begin position="42"/>
        <end position="61"/>
    </location>
</feature>
<evidence type="ECO:0000256" key="5">
    <source>
        <dbReference type="ARBA" id="ARBA00022692"/>
    </source>
</evidence>
<dbReference type="PANTHER" id="PTHR45628">
    <property type="entry name" value="VOLTAGE-DEPENDENT CALCIUM CHANNEL TYPE A SUBUNIT ALPHA-1"/>
    <property type="match status" value="1"/>
</dbReference>
<dbReference type="Pfam" id="PF00520">
    <property type="entry name" value="Ion_trans"/>
    <property type="match status" value="1"/>
</dbReference>
<name>A0AAW1Q6Q2_9CHLO</name>
<protein>
    <submittedName>
        <fullName evidence="18">Uncharacterized protein</fullName>
    </submittedName>
</protein>
<keyword evidence="7" id="KW-0106">Calcium</keyword>
<dbReference type="SUPFAM" id="SSF81324">
    <property type="entry name" value="Voltage-gated potassium channels"/>
    <property type="match status" value="1"/>
</dbReference>
<keyword evidence="19" id="KW-1185">Reference proteome</keyword>
<dbReference type="EMBL" id="JALJOR010000005">
    <property type="protein sequence ID" value="KAK9816590.1"/>
    <property type="molecule type" value="Genomic_DNA"/>
</dbReference>
<keyword evidence="3" id="KW-0109">Calcium transport</keyword>
<evidence type="ECO:0000256" key="2">
    <source>
        <dbReference type="ARBA" id="ARBA00022448"/>
    </source>
</evidence>
<keyword evidence="11 15" id="KW-0472">Membrane</keyword>
<dbReference type="GO" id="GO:0098703">
    <property type="term" value="P:calcium ion import across plasma membrane"/>
    <property type="evidence" value="ECO:0007669"/>
    <property type="project" value="TreeGrafter"/>
</dbReference>
<evidence type="ECO:0000256" key="12">
    <source>
        <dbReference type="ARBA" id="ARBA00023180"/>
    </source>
</evidence>
<keyword evidence="9 15" id="KW-1133">Transmembrane helix</keyword>
<dbReference type="GO" id="GO:0005891">
    <property type="term" value="C:voltage-gated calcium channel complex"/>
    <property type="evidence" value="ECO:0007669"/>
    <property type="project" value="TreeGrafter"/>
</dbReference>
<keyword evidence="12" id="KW-0325">Glycoprotein</keyword>
<evidence type="ECO:0000256" key="14">
    <source>
        <dbReference type="SAM" id="MobiDB-lite"/>
    </source>
</evidence>
<keyword evidence="13" id="KW-0407">Ion channel</keyword>
<sequence>MTKEQQAWVETQKKALSQHPKKAPEYPDHRMRRALCKLVESTYFEVGVLMAIMVNILFMALEHYKMSTTFTRMLSTADLAFTIMFALEAAIKIVAYYPAQYLSSGWNRFDAMVVVGNAIGIITKQGVGANVLRIFRVARIFRLLRQLRGLRMLFTTLVLSIPTMLNVAGLSLILFFVYAILGISLFGKVVRTDVLNTYLNFENFGTAMVLLFQMANGEAWNDVMIDYQVAPPTCDNHTTPYCKSAAGVELQQLLNQGACLADSSTNVWVTEVDNCGLSTISPIYFCSFQILGTFIMMNLVIAVVMENFSMSRDAGSKEVTQDDIEDFSLVWTQFDPAARGFIKLDSLPALLQAVEPPLGLLGVVVSRHHLLRFQKELNLKVGPDHRVYYHELLTAMSQKAMGLTLEQLPADVRCALQQRTKEGRKKAESRAPTGDAGANGVMFVDEDGREVEADAAYIYSTKLIQAAMRGYLHRKRLRQAREEQEQEGAYARAQAVASHVIELLDSAVLEHQPMSSTPYAEGAETIHANYFQDGTRRGPPQFDQLGAQRLAVPDSRPAGSPARMLVRQNRSPLPFMEPNPLYDELNR</sequence>
<dbReference type="PROSITE" id="PS50096">
    <property type="entry name" value="IQ"/>
    <property type="match status" value="1"/>
</dbReference>
<feature type="transmembrane region" description="Helical" evidence="15">
    <location>
        <begin position="282"/>
        <end position="304"/>
    </location>
</feature>
<evidence type="ECO:0000259" key="16">
    <source>
        <dbReference type="Pfam" id="PF00520"/>
    </source>
</evidence>
<feature type="transmembrane region" description="Helical" evidence="15">
    <location>
        <begin position="153"/>
        <end position="181"/>
    </location>
</feature>
<evidence type="ECO:0000256" key="4">
    <source>
        <dbReference type="ARBA" id="ARBA00022673"/>
    </source>
</evidence>
<dbReference type="AlphaFoldDB" id="A0AAW1Q6Q2"/>
<keyword evidence="8" id="KW-0851">Voltage-gated channel</keyword>
<feature type="transmembrane region" description="Helical" evidence="15">
    <location>
        <begin position="73"/>
        <end position="99"/>
    </location>
</feature>
<feature type="compositionally biased region" description="Basic and acidic residues" evidence="14">
    <location>
        <begin position="419"/>
        <end position="429"/>
    </location>
</feature>
<dbReference type="InterPro" id="IPR005821">
    <property type="entry name" value="Ion_trans_dom"/>
</dbReference>
<feature type="domain" description="Voltage-dependent L-type calcium channel IQ-associated" evidence="17">
    <location>
        <begin position="327"/>
        <end position="360"/>
    </location>
</feature>
<evidence type="ECO:0000313" key="18">
    <source>
        <dbReference type="EMBL" id="KAK9816590.1"/>
    </source>
</evidence>
<evidence type="ECO:0000259" key="17">
    <source>
        <dbReference type="Pfam" id="PF16905"/>
    </source>
</evidence>
<dbReference type="InterPro" id="IPR050599">
    <property type="entry name" value="VDCC_alpha-1_subunit"/>
</dbReference>
<gene>
    <name evidence="18" type="ORF">WJX72_002338</name>
</gene>
<dbReference type="InterPro" id="IPR031649">
    <property type="entry name" value="GPHH_dom"/>
</dbReference>
<evidence type="ECO:0000256" key="8">
    <source>
        <dbReference type="ARBA" id="ARBA00022882"/>
    </source>
</evidence>
<proteinExistence type="predicted"/>
<reference evidence="18 19" key="1">
    <citation type="journal article" date="2024" name="Nat. Commun.">
        <title>Phylogenomics reveals the evolutionary origins of lichenization in chlorophyte algae.</title>
        <authorList>
            <person name="Puginier C."/>
            <person name="Libourel C."/>
            <person name="Otte J."/>
            <person name="Skaloud P."/>
            <person name="Haon M."/>
            <person name="Grisel S."/>
            <person name="Petersen M."/>
            <person name="Berrin J.G."/>
            <person name="Delaux P.M."/>
            <person name="Dal Grande F."/>
            <person name="Keller J."/>
        </authorList>
    </citation>
    <scope>NUCLEOTIDE SEQUENCE [LARGE SCALE GENOMIC DNA]</scope>
    <source>
        <strain evidence="18 19">SAG 2043</strain>
    </source>
</reference>
<dbReference type="Gene3D" id="1.10.287.70">
    <property type="match status" value="1"/>
</dbReference>
<accession>A0AAW1Q6Q2</accession>
<dbReference type="Gene3D" id="1.20.120.350">
    <property type="entry name" value="Voltage-gated potassium channels. Chain C"/>
    <property type="match status" value="1"/>
</dbReference>
<evidence type="ECO:0000256" key="1">
    <source>
        <dbReference type="ARBA" id="ARBA00004141"/>
    </source>
</evidence>
<dbReference type="PANTHER" id="PTHR45628:SF7">
    <property type="entry name" value="VOLTAGE-DEPENDENT CALCIUM CHANNEL TYPE A SUBUNIT ALPHA-1"/>
    <property type="match status" value="1"/>
</dbReference>
<dbReference type="Pfam" id="PF16905">
    <property type="entry name" value="GPHH"/>
    <property type="match status" value="1"/>
</dbReference>
<comment type="caution">
    <text evidence="18">The sequence shown here is derived from an EMBL/GenBank/DDBJ whole genome shotgun (WGS) entry which is preliminary data.</text>
</comment>
<keyword evidence="4" id="KW-0107">Calcium channel</keyword>
<dbReference type="Gene3D" id="1.10.238.10">
    <property type="entry name" value="EF-hand"/>
    <property type="match status" value="1"/>
</dbReference>
<feature type="region of interest" description="Disordered" evidence="14">
    <location>
        <begin position="419"/>
        <end position="441"/>
    </location>
</feature>
<evidence type="ECO:0000313" key="19">
    <source>
        <dbReference type="Proteomes" id="UP001489004"/>
    </source>
</evidence>
<evidence type="ECO:0000256" key="6">
    <source>
        <dbReference type="ARBA" id="ARBA00022737"/>
    </source>
</evidence>
<keyword evidence="10" id="KW-0406">Ion transport</keyword>
<dbReference type="Proteomes" id="UP001489004">
    <property type="component" value="Unassembled WGS sequence"/>
</dbReference>
<feature type="region of interest" description="Disordered" evidence="14">
    <location>
        <begin position="551"/>
        <end position="587"/>
    </location>
</feature>
<evidence type="ECO:0000256" key="15">
    <source>
        <dbReference type="SAM" id="Phobius"/>
    </source>
</evidence>
<evidence type="ECO:0000256" key="10">
    <source>
        <dbReference type="ARBA" id="ARBA00023065"/>
    </source>
</evidence>
<evidence type="ECO:0000256" key="13">
    <source>
        <dbReference type="ARBA" id="ARBA00023303"/>
    </source>
</evidence>
<evidence type="ECO:0000256" key="7">
    <source>
        <dbReference type="ARBA" id="ARBA00022837"/>
    </source>
</evidence>
<evidence type="ECO:0000256" key="11">
    <source>
        <dbReference type="ARBA" id="ARBA00023136"/>
    </source>
</evidence>
<dbReference type="InterPro" id="IPR027359">
    <property type="entry name" value="Volt_channel_dom_sf"/>
</dbReference>
<organism evidence="18 19">
    <name type="scientific">[Myrmecia] bisecta</name>
    <dbReference type="NCBI Taxonomy" id="41462"/>
    <lineage>
        <taxon>Eukaryota</taxon>
        <taxon>Viridiplantae</taxon>
        <taxon>Chlorophyta</taxon>
        <taxon>core chlorophytes</taxon>
        <taxon>Trebouxiophyceae</taxon>
        <taxon>Trebouxiales</taxon>
        <taxon>Trebouxiaceae</taxon>
        <taxon>Myrmecia</taxon>
    </lineage>
</organism>
<dbReference type="GO" id="GO:0008331">
    <property type="term" value="F:high voltage-gated calcium channel activity"/>
    <property type="evidence" value="ECO:0007669"/>
    <property type="project" value="TreeGrafter"/>
</dbReference>
<comment type="subcellular location">
    <subcellularLocation>
        <location evidence="1">Membrane</location>
        <topology evidence="1">Multi-pass membrane protein</topology>
    </subcellularLocation>
</comment>
<keyword evidence="5 15" id="KW-0812">Transmembrane</keyword>
<evidence type="ECO:0000256" key="3">
    <source>
        <dbReference type="ARBA" id="ARBA00022568"/>
    </source>
</evidence>
<feature type="domain" description="Ion transport" evidence="16">
    <location>
        <begin position="42"/>
        <end position="311"/>
    </location>
</feature>
<keyword evidence="2" id="KW-0813">Transport</keyword>
<evidence type="ECO:0000256" key="9">
    <source>
        <dbReference type="ARBA" id="ARBA00022989"/>
    </source>
</evidence>
<keyword evidence="6" id="KW-0677">Repeat</keyword>